<organism evidence="17 18">
    <name type="scientific">Cytobacillus dafuensis</name>
    <name type="common">Bacillus dafuensis</name>
    <dbReference type="NCBI Taxonomy" id="1742359"/>
    <lineage>
        <taxon>Bacteria</taxon>
        <taxon>Bacillati</taxon>
        <taxon>Bacillota</taxon>
        <taxon>Bacilli</taxon>
        <taxon>Bacillales</taxon>
        <taxon>Bacillaceae</taxon>
        <taxon>Cytobacillus</taxon>
    </lineage>
</organism>
<dbReference type="InterPro" id="IPR004358">
    <property type="entry name" value="Sig_transdc_His_kin-like_C"/>
</dbReference>
<proteinExistence type="predicted"/>
<feature type="transmembrane region" description="Helical" evidence="15">
    <location>
        <begin position="7"/>
        <end position="28"/>
    </location>
</feature>
<dbReference type="PROSITE" id="PS50109">
    <property type="entry name" value="HIS_KIN"/>
    <property type="match status" value="1"/>
</dbReference>
<evidence type="ECO:0000256" key="4">
    <source>
        <dbReference type="ARBA" id="ARBA00022475"/>
    </source>
</evidence>
<dbReference type="GO" id="GO:0005524">
    <property type="term" value="F:ATP binding"/>
    <property type="evidence" value="ECO:0007669"/>
    <property type="project" value="UniProtKB-KW"/>
</dbReference>
<dbReference type="Pfam" id="PF00512">
    <property type="entry name" value="HisKA"/>
    <property type="match status" value="1"/>
</dbReference>
<dbReference type="Gene3D" id="3.30.565.10">
    <property type="entry name" value="Histidine kinase-like ATPase, C-terminal domain"/>
    <property type="match status" value="1"/>
</dbReference>
<comment type="subcellular location">
    <subcellularLocation>
        <location evidence="2">Cell membrane</location>
        <topology evidence="2">Multi-pass membrane protein</topology>
    </subcellularLocation>
</comment>
<dbReference type="CDD" id="cd12914">
    <property type="entry name" value="PDC1_DGC_like"/>
    <property type="match status" value="1"/>
</dbReference>
<reference evidence="18" key="1">
    <citation type="submission" date="2019-08" db="EMBL/GenBank/DDBJ databases">
        <authorList>
            <person name="Zheng X."/>
        </authorList>
    </citation>
    <scope>NUCLEOTIDE SEQUENCE [LARGE SCALE GENOMIC DNA]</scope>
    <source>
        <strain evidence="18">FJAT-25496</strain>
    </source>
</reference>
<dbReference type="InterPro" id="IPR036890">
    <property type="entry name" value="HATPase_C_sf"/>
</dbReference>
<dbReference type="Proteomes" id="UP000321555">
    <property type="component" value="Chromosome"/>
</dbReference>
<evidence type="ECO:0000256" key="6">
    <source>
        <dbReference type="ARBA" id="ARBA00022679"/>
    </source>
</evidence>
<evidence type="ECO:0000259" key="16">
    <source>
        <dbReference type="PROSITE" id="PS50109"/>
    </source>
</evidence>
<dbReference type="STRING" id="1742359.GCA_001439625_03707"/>
<keyword evidence="6" id="KW-0808">Transferase</keyword>
<protein>
    <recommendedName>
        <fullName evidence="3">histidine kinase</fullName>
        <ecNumber evidence="3">2.7.13.3</ecNumber>
    </recommendedName>
</protein>
<evidence type="ECO:0000256" key="14">
    <source>
        <dbReference type="ARBA" id="ARBA00023136"/>
    </source>
</evidence>
<evidence type="ECO:0000313" key="17">
    <source>
        <dbReference type="EMBL" id="QED47331.1"/>
    </source>
</evidence>
<dbReference type="RefSeq" id="WP_057774017.1">
    <property type="nucleotide sequence ID" value="NZ_CP042593.1"/>
</dbReference>
<dbReference type="InterPro" id="IPR003594">
    <property type="entry name" value="HATPase_dom"/>
</dbReference>
<keyword evidence="4" id="KW-1003">Cell membrane</keyword>
<evidence type="ECO:0000256" key="3">
    <source>
        <dbReference type="ARBA" id="ARBA00012438"/>
    </source>
</evidence>
<keyword evidence="5" id="KW-0597">Phosphoprotein</keyword>
<dbReference type="InterPro" id="IPR036097">
    <property type="entry name" value="HisK_dim/P_sf"/>
</dbReference>
<evidence type="ECO:0000256" key="2">
    <source>
        <dbReference type="ARBA" id="ARBA00004651"/>
    </source>
</evidence>
<dbReference type="GO" id="GO:0030435">
    <property type="term" value="P:sporulation resulting in formation of a cellular spore"/>
    <property type="evidence" value="ECO:0007669"/>
    <property type="project" value="UniProtKB-KW"/>
</dbReference>
<dbReference type="PANTHER" id="PTHR43065">
    <property type="entry name" value="SENSOR HISTIDINE KINASE"/>
    <property type="match status" value="1"/>
</dbReference>
<dbReference type="SUPFAM" id="SSF55874">
    <property type="entry name" value="ATPase domain of HSP90 chaperone/DNA topoisomerase II/histidine kinase"/>
    <property type="match status" value="1"/>
</dbReference>
<dbReference type="SUPFAM" id="SSF47384">
    <property type="entry name" value="Homodimeric domain of signal transducing histidine kinase"/>
    <property type="match status" value="1"/>
</dbReference>
<dbReference type="Pfam" id="PF02518">
    <property type="entry name" value="HATPase_c"/>
    <property type="match status" value="1"/>
</dbReference>
<keyword evidence="9 17" id="KW-0418">Kinase</keyword>
<dbReference type="CDD" id="cd00082">
    <property type="entry name" value="HisKA"/>
    <property type="match status" value="1"/>
</dbReference>
<dbReference type="InterPro" id="IPR005467">
    <property type="entry name" value="His_kinase_dom"/>
</dbReference>
<evidence type="ECO:0000256" key="7">
    <source>
        <dbReference type="ARBA" id="ARBA00022692"/>
    </source>
</evidence>
<dbReference type="CDD" id="cd00075">
    <property type="entry name" value="HATPase"/>
    <property type="match status" value="1"/>
</dbReference>
<dbReference type="PRINTS" id="PR00344">
    <property type="entry name" value="BCTRLSENSOR"/>
</dbReference>
<keyword evidence="14 15" id="KW-0472">Membrane</keyword>
<dbReference type="GO" id="GO:0005886">
    <property type="term" value="C:plasma membrane"/>
    <property type="evidence" value="ECO:0007669"/>
    <property type="project" value="UniProtKB-SubCell"/>
</dbReference>
<feature type="domain" description="Histidine kinase" evidence="16">
    <location>
        <begin position="292"/>
        <end position="498"/>
    </location>
</feature>
<dbReference type="FunFam" id="1.10.287.130:FF:000040">
    <property type="entry name" value="PAS domain-containing sensor histidine kinase"/>
    <property type="match status" value="1"/>
</dbReference>
<dbReference type="Pfam" id="PF02743">
    <property type="entry name" value="dCache_1"/>
    <property type="match status" value="1"/>
</dbReference>
<evidence type="ECO:0000256" key="12">
    <source>
        <dbReference type="ARBA" id="ARBA00022989"/>
    </source>
</evidence>
<evidence type="ECO:0000256" key="11">
    <source>
        <dbReference type="ARBA" id="ARBA00022969"/>
    </source>
</evidence>
<evidence type="ECO:0000256" key="1">
    <source>
        <dbReference type="ARBA" id="ARBA00000085"/>
    </source>
</evidence>
<evidence type="ECO:0000256" key="15">
    <source>
        <dbReference type="SAM" id="Phobius"/>
    </source>
</evidence>
<dbReference type="GO" id="GO:0000155">
    <property type="term" value="F:phosphorelay sensor kinase activity"/>
    <property type="evidence" value="ECO:0007669"/>
    <property type="project" value="InterPro"/>
</dbReference>
<dbReference type="Gene3D" id="3.30.450.20">
    <property type="entry name" value="PAS domain"/>
    <property type="match status" value="2"/>
</dbReference>
<dbReference type="EMBL" id="CP042593">
    <property type="protein sequence ID" value="QED47331.1"/>
    <property type="molecule type" value="Genomic_DNA"/>
</dbReference>
<dbReference type="Gene3D" id="1.10.287.130">
    <property type="match status" value="1"/>
</dbReference>
<dbReference type="SMART" id="SM00388">
    <property type="entry name" value="HisKA"/>
    <property type="match status" value="1"/>
</dbReference>
<keyword evidence="11" id="KW-0749">Sporulation</keyword>
<dbReference type="OrthoDB" id="9815750at2"/>
<feature type="transmembrane region" description="Helical" evidence="15">
    <location>
        <begin position="244"/>
        <end position="266"/>
    </location>
</feature>
<keyword evidence="8" id="KW-0547">Nucleotide-binding</keyword>
<dbReference type="AlphaFoldDB" id="A0A5B8Z351"/>
<dbReference type="SMART" id="SM00387">
    <property type="entry name" value="HATPase_c"/>
    <property type="match status" value="1"/>
</dbReference>
<comment type="catalytic activity">
    <reaction evidence="1">
        <text>ATP + protein L-histidine = ADP + protein N-phospho-L-histidine.</text>
        <dbReference type="EC" id="2.7.13.3"/>
    </reaction>
</comment>
<name>A0A5B8Z351_CYTDA</name>
<evidence type="ECO:0000313" key="18">
    <source>
        <dbReference type="Proteomes" id="UP000321555"/>
    </source>
</evidence>
<evidence type="ECO:0000256" key="13">
    <source>
        <dbReference type="ARBA" id="ARBA00023012"/>
    </source>
</evidence>
<dbReference type="PANTHER" id="PTHR43065:SF10">
    <property type="entry name" value="PEROXIDE STRESS-ACTIVATED HISTIDINE KINASE MAK3"/>
    <property type="match status" value="1"/>
</dbReference>
<dbReference type="KEGG" id="bda:FSZ17_08775"/>
<dbReference type="InterPro" id="IPR033479">
    <property type="entry name" value="dCache_1"/>
</dbReference>
<evidence type="ECO:0000256" key="8">
    <source>
        <dbReference type="ARBA" id="ARBA00022741"/>
    </source>
</evidence>
<accession>A0A5B8Z351</accession>
<keyword evidence="10" id="KW-0067">ATP-binding</keyword>
<keyword evidence="7 15" id="KW-0812">Transmembrane</keyword>
<sequence>MNSRKSNYLLYIIVVIIPIFIAFIYHMYDEFNRDFNQRKEKAIWIATIHQKSWDQFISETVTTLDILALTAETELDSIEKLYPLLKKAHGKDPRYGGIYLLDPEGKVITGSNSLLTNTNLSNQEYIKEITRTKDIVISNNLETLKNGQKVIGIGEPVLNDEGQLVSIIIAHLRIDYVQNIMRLLTPDTKLSVINQNGSVIMDINMNGSTKFSQKNSISLPFDRLPWSIKVEIPNRDMGKIIKTVSLVMVRFIFICHIMFLLIKYLMLRKQTAREKKENELQKLELVGTLAASTAHEIRNPLTGIKGLVQLLSEKYTNTDDQYYFSVINDEISRINEIVSEFLILGKPTAQKTEIIDTRKIIIDLEPLIISEANLNNVQYESSLPCSPIYVDCTKDQLKQVLLNITKNALESMPEGGKLSISLIELPYRCQIQVSDTGSGIPEGEIEKIFQPFYTSKDLGTGLGLVVCKRILQSFGGEIQIASKVNKGTIVDIFLPTKEK</sequence>
<dbReference type="EC" id="2.7.13.3" evidence="3"/>
<dbReference type="InterPro" id="IPR003661">
    <property type="entry name" value="HisK_dim/P_dom"/>
</dbReference>
<evidence type="ECO:0000256" key="10">
    <source>
        <dbReference type="ARBA" id="ARBA00022840"/>
    </source>
</evidence>
<keyword evidence="13" id="KW-0902">Two-component regulatory system</keyword>
<evidence type="ECO:0000256" key="5">
    <source>
        <dbReference type="ARBA" id="ARBA00022553"/>
    </source>
</evidence>
<keyword evidence="18" id="KW-1185">Reference proteome</keyword>
<keyword evidence="12 15" id="KW-1133">Transmembrane helix</keyword>
<evidence type="ECO:0000256" key="9">
    <source>
        <dbReference type="ARBA" id="ARBA00022777"/>
    </source>
</evidence>
<gene>
    <name evidence="17" type="ORF">FSZ17_08775</name>
</gene>